<dbReference type="OrthoDB" id="7464126at2759"/>
<dbReference type="WBParaSite" id="maker-uti_cns_0001126-snap-gene-0.4-mRNA-1">
    <property type="protein sequence ID" value="maker-uti_cns_0001126-snap-gene-0.4-mRNA-1"/>
    <property type="gene ID" value="maker-uti_cns_0001126-snap-gene-0.4"/>
</dbReference>
<dbReference type="SMART" id="SM00220">
    <property type="entry name" value="S_TKc"/>
    <property type="match status" value="1"/>
</dbReference>
<sequence>MDSGQRQQVQELQQALMQLAALFGVSADDLQSVTSMSSSVKGLMEAAAVGNRQQCRSLVRKAGGPNARGNKGIVALHVAAHEGQLEVMKELLELGADIEAVDEDGDTPLIMAAMNRQDDAADLLIEKGANVRHLNNKGLSAADVALAKRNLNMVYSLEGVSHCLQYDSDIHEKTLTSAAQEGNTRVIEFWLEHSPERRAYNRQLGQKRTIAFIAALNGHLDIIELLESKRADFELTDDRGNTPLFCAAQNDHFEVVQFLLDKRCNVNHENCNRRTPIFSAVNNGHEDIVSLLIRHGARVDHEDEDGRTPLECAVKQGSLPVFQMLVEAGADPKHVNSRGYDLAMGAADSSNLEILKELRKLGVSLTRVNTRNGETALLGACQVGPDEVVKYLLKEGSDKNHKNRRGISPALRAAYNGLTDVVSVLANAGANMDIADNDGDTPILCAAQQGNQEMVELLHGLGCKVSAKNNRGRTLVWFAAKSGNLELVEFLKDIGAPMDAPDANGNTPLMIAVMDGSNPDLVSYLVRCGCSVRKQNQKGENAEALAKKANQRAILTVLTETKREPGAREKMTESGFLRRSRPQPPKPEIDQEPIYPGAGLDASFKRWNIMCENDGSKKPIGEGGFGKVYKAITDKHQFVAVKVVQLRGLMSEQTTRIVSQEKKGIEILSGLKHPNILVFLKCEQAPNGDFCIFTELISGVSLCDLMRRQKQPFEEAGICKFSRQICDALNFLHSRKVLHRDIKCSNIMLSNEGIIKLIDFGLAKEIFTTTVAYSSSSQCGTLCFMAPELLDCSADRVIYSTKSDVWAFGCTVYEMACILPPNCRLPQGQMINAIVSKPMPDLPSKASRNLRDFYAKCVIKDPSTRPSMEGLLRHPFLAGR</sequence>
<dbReference type="InterPro" id="IPR036770">
    <property type="entry name" value="Ankyrin_rpt-contain_sf"/>
</dbReference>
<dbReference type="PROSITE" id="PS50011">
    <property type="entry name" value="PROTEIN_KINASE_DOM"/>
    <property type="match status" value="1"/>
</dbReference>
<evidence type="ECO:0000313" key="2">
    <source>
        <dbReference type="WBParaSite" id="maker-uti_cns_0001126-snap-gene-0.4-mRNA-1"/>
    </source>
</evidence>
<dbReference type="SUPFAM" id="SSF48403">
    <property type="entry name" value="Ankyrin repeat"/>
    <property type="match status" value="2"/>
</dbReference>
<dbReference type="Pfam" id="PF13637">
    <property type="entry name" value="Ank_4"/>
    <property type="match status" value="1"/>
</dbReference>
<dbReference type="PROSITE" id="PS50088">
    <property type="entry name" value="ANK_REPEAT"/>
    <property type="match status" value="10"/>
</dbReference>
<evidence type="ECO:0000313" key="1">
    <source>
        <dbReference type="Proteomes" id="UP000095280"/>
    </source>
</evidence>
<dbReference type="InterPro" id="IPR011009">
    <property type="entry name" value="Kinase-like_dom_sf"/>
</dbReference>
<dbReference type="Pfam" id="PF00069">
    <property type="entry name" value="Pkinase"/>
    <property type="match status" value="1"/>
</dbReference>
<accession>A0A1I8G9M5</accession>
<proteinExistence type="predicted"/>
<dbReference type="Gene3D" id="1.25.40.20">
    <property type="entry name" value="Ankyrin repeat-containing domain"/>
    <property type="match status" value="2"/>
</dbReference>
<dbReference type="GO" id="GO:0005524">
    <property type="term" value="F:ATP binding"/>
    <property type="evidence" value="ECO:0007669"/>
    <property type="project" value="UniProtKB-UniRule"/>
</dbReference>
<dbReference type="Proteomes" id="UP000095280">
    <property type="component" value="Unplaced"/>
</dbReference>
<dbReference type="PROSITE" id="PS00107">
    <property type="entry name" value="PROTEIN_KINASE_ATP"/>
    <property type="match status" value="1"/>
</dbReference>
<dbReference type="PANTHER" id="PTHR24126:SF14">
    <property type="entry name" value="ANK_REP_REGION DOMAIN-CONTAINING PROTEIN"/>
    <property type="match status" value="1"/>
</dbReference>
<keyword evidence="1" id="KW-1185">Reference proteome</keyword>
<dbReference type="STRING" id="282301.A0A1I8G9M5"/>
<dbReference type="InterPro" id="IPR008271">
    <property type="entry name" value="Ser/Thr_kinase_AS"/>
</dbReference>
<dbReference type="PROSITE" id="PS00108">
    <property type="entry name" value="PROTEIN_KINASE_ST"/>
    <property type="match status" value="1"/>
</dbReference>
<dbReference type="SMART" id="SM00248">
    <property type="entry name" value="ANK"/>
    <property type="match status" value="13"/>
</dbReference>
<organism evidence="1 2">
    <name type="scientific">Macrostomum lignano</name>
    <dbReference type="NCBI Taxonomy" id="282301"/>
    <lineage>
        <taxon>Eukaryota</taxon>
        <taxon>Metazoa</taxon>
        <taxon>Spiralia</taxon>
        <taxon>Lophotrochozoa</taxon>
        <taxon>Platyhelminthes</taxon>
        <taxon>Rhabditophora</taxon>
        <taxon>Macrostomorpha</taxon>
        <taxon>Macrostomida</taxon>
        <taxon>Macrostomidae</taxon>
        <taxon>Macrostomum</taxon>
    </lineage>
</organism>
<dbReference type="PRINTS" id="PR01415">
    <property type="entry name" value="ANKYRIN"/>
</dbReference>
<reference evidence="2" key="1">
    <citation type="submission" date="2016-11" db="UniProtKB">
        <authorList>
            <consortium name="WormBaseParasite"/>
        </authorList>
    </citation>
    <scope>IDENTIFICATION</scope>
</reference>
<dbReference type="Gene3D" id="1.10.510.10">
    <property type="entry name" value="Transferase(Phosphotransferase) domain 1"/>
    <property type="match status" value="1"/>
</dbReference>
<dbReference type="InterPro" id="IPR002110">
    <property type="entry name" value="Ankyrin_rpt"/>
</dbReference>
<name>A0A1I8G9M5_9PLAT</name>
<protein>
    <submittedName>
        <fullName evidence="2">Protein kinase domain-containing protein</fullName>
    </submittedName>
</protein>
<dbReference type="AlphaFoldDB" id="A0A1I8G9M5"/>
<dbReference type="InterPro" id="IPR000719">
    <property type="entry name" value="Prot_kinase_dom"/>
</dbReference>
<dbReference type="GO" id="GO:0004672">
    <property type="term" value="F:protein kinase activity"/>
    <property type="evidence" value="ECO:0007669"/>
    <property type="project" value="InterPro"/>
</dbReference>
<dbReference type="PANTHER" id="PTHR24126">
    <property type="entry name" value="ANKYRIN REPEAT, PH AND SEC7 DOMAIN CONTAINING PROTEIN SECG-RELATED"/>
    <property type="match status" value="1"/>
</dbReference>
<dbReference type="PROSITE" id="PS50297">
    <property type="entry name" value="ANK_REP_REGION"/>
    <property type="match status" value="10"/>
</dbReference>
<dbReference type="InterPro" id="IPR017441">
    <property type="entry name" value="Protein_kinase_ATP_BS"/>
</dbReference>
<dbReference type="SUPFAM" id="SSF56112">
    <property type="entry name" value="Protein kinase-like (PK-like)"/>
    <property type="match status" value="1"/>
</dbReference>
<dbReference type="Pfam" id="PF12796">
    <property type="entry name" value="Ank_2"/>
    <property type="match status" value="4"/>
</dbReference>